<feature type="domain" description="DJ-1/PfpI" evidence="2">
    <location>
        <begin position="1"/>
        <end position="164"/>
    </location>
</feature>
<dbReference type="Proteomes" id="UP000070657">
    <property type="component" value="Unassembled WGS sequence"/>
</dbReference>
<organism evidence="3 4">
    <name type="scientific">candidate division MSBL1 archaeon SCGC-AAA259E22</name>
    <dbReference type="NCBI Taxonomy" id="1698265"/>
    <lineage>
        <taxon>Archaea</taxon>
        <taxon>Methanobacteriati</taxon>
        <taxon>Methanobacteriota</taxon>
        <taxon>candidate division MSBL1</taxon>
    </lineage>
</organism>
<reference evidence="3 4" key="1">
    <citation type="journal article" date="2016" name="Sci. Rep.">
        <title>Metabolic traits of an uncultured archaeal lineage -MSBL1- from brine pools of the Red Sea.</title>
        <authorList>
            <person name="Mwirichia R."/>
            <person name="Alam I."/>
            <person name="Rashid M."/>
            <person name="Vinu M."/>
            <person name="Ba-Alawi W."/>
            <person name="Anthony Kamau A."/>
            <person name="Kamanda Ngugi D."/>
            <person name="Goker M."/>
            <person name="Klenk H.P."/>
            <person name="Bajic V."/>
            <person name="Stingl U."/>
        </authorList>
    </citation>
    <scope>NUCLEOTIDE SEQUENCE [LARGE SCALE GENOMIC DNA]</scope>
    <source>
        <strain evidence="3">SCGC-AAA259E22</strain>
    </source>
</reference>
<keyword evidence="4" id="KW-1185">Reference proteome</keyword>
<name>A0A133UHY1_9EURY</name>
<evidence type="ECO:0000259" key="2">
    <source>
        <dbReference type="Pfam" id="PF01965"/>
    </source>
</evidence>
<dbReference type="AlphaFoldDB" id="A0A133UHY1"/>
<dbReference type="PANTHER" id="PTHR42733:SF2">
    <property type="entry name" value="DJ-1_THIJ_PFPI FAMILY PROTEIN"/>
    <property type="match status" value="1"/>
</dbReference>
<accession>A0A133UHY1</accession>
<dbReference type="PANTHER" id="PTHR42733">
    <property type="entry name" value="DJ-1 PROTEIN"/>
    <property type="match status" value="1"/>
</dbReference>
<dbReference type="EMBL" id="LHXP01000006">
    <property type="protein sequence ID" value="KXA93798.1"/>
    <property type="molecule type" value="Genomic_DNA"/>
</dbReference>
<dbReference type="Pfam" id="PF01965">
    <property type="entry name" value="DJ-1_PfpI"/>
    <property type="match status" value="1"/>
</dbReference>
<dbReference type="InterPro" id="IPR029062">
    <property type="entry name" value="Class_I_gatase-like"/>
</dbReference>
<evidence type="ECO:0000256" key="1">
    <source>
        <dbReference type="ARBA" id="ARBA00008542"/>
    </source>
</evidence>
<dbReference type="CDD" id="cd03134">
    <property type="entry name" value="GATase1_PfpI_like"/>
    <property type="match status" value="1"/>
</dbReference>
<proteinExistence type="inferred from homology"/>
<dbReference type="InterPro" id="IPR002818">
    <property type="entry name" value="DJ-1/PfpI"/>
</dbReference>
<dbReference type="PATRIC" id="fig|1698265.3.peg.765"/>
<gene>
    <name evidence="3" type="ORF">AKJ66_00790</name>
</gene>
<protein>
    <recommendedName>
        <fullName evidence="2">DJ-1/PfpI domain-containing protein</fullName>
    </recommendedName>
</protein>
<comment type="similarity">
    <text evidence="1">Belongs to the peptidase C56 family.</text>
</comment>
<evidence type="ECO:0000313" key="4">
    <source>
        <dbReference type="Proteomes" id="UP000070657"/>
    </source>
</evidence>
<dbReference type="PROSITE" id="PS51276">
    <property type="entry name" value="PEPTIDASE_C56_PFPI"/>
    <property type="match status" value="1"/>
</dbReference>
<evidence type="ECO:0000313" key="3">
    <source>
        <dbReference type="EMBL" id="KXA93798.1"/>
    </source>
</evidence>
<dbReference type="Gene3D" id="3.40.50.880">
    <property type="match status" value="1"/>
</dbReference>
<sequence>MKALIIATNGFEDNEFSYPYYRLKEADFEVDVATPDSKSVSGKHGTEFEADLAIKDAEMNDYDLLVIPGGRSPEHLRMEAPESIDLVKEFYDADKPISAICHGTQLLMSADVLEGKRATCYWSIRDDLEHAGATFVDRSVVVDNNLITSRHPDDLPDFMRETLKKFE</sequence>
<dbReference type="SUPFAM" id="SSF52317">
    <property type="entry name" value="Class I glutamine amidotransferase-like"/>
    <property type="match status" value="1"/>
</dbReference>
<comment type="caution">
    <text evidence="3">The sequence shown here is derived from an EMBL/GenBank/DDBJ whole genome shotgun (WGS) entry which is preliminary data.</text>
</comment>
<dbReference type="InterPro" id="IPR006286">
    <property type="entry name" value="C56_PfpI-like"/>
</dbReference>
<dbReference type="NCBIfam" id="TIGR01382">
    <property type="entry name" value="PfpI"/>
    <property type="match status" value="1"/>
</dbReference>